<dbReference type="RefSeq" id="WP_057953162.1">
    <property type="nucleotide sequence ID" value="NZ_CP013118.1"/>
</dbReference>
<dbReference type="PATRIC" id="fig|1307839.3.peg.2208"/>
<protein>
    <recommendedName>
        <fullName evidence="3">DUF2797 domain-containing protein</fullName>
    </recommendedName>
</protein>
<sequence length="266" mass="30303">MKGHLLKMITELKAPVKYTLNLDDHQIKMNDQIGKNITIHHTGNIHCINCGRKTKKSFFQGYCYPCYISLPQTDPSVIHPEKNQAHLGISRDMKWAKTHDLIDHFVYLALSGGLKVGVTRHTQVPTRWIDQGARSAVKLACTPHRNLAGQVEVALKKHLNDKTNWRAMLTNKTEGEPDLAEARTKALELLPDDLKQYAEKDDTITKIQYPVETYPLKVKSVNLDKDPDFTGKLVGIRGQYLIFDEGKVMNIRKYNGYEVELTIEPK</sequence>
<reference evidence="1 2" key="1">
    <citation type="submission" date="2015-11" db="EMBL/GenBank/DDBJ databases">
        <title>Description and complete genome sequence of a novel strain predominating in hypersaline microbial mats and representing a new family of the Bacteriodetes phylum.</title>
        <authorList>
            <person name="Spring S."/>
            <person name="Bunk B."/>
            <person name="Sproer C."/>
            <person name="Klenk H.-P."/>
        </authorList>
    </citation>
    <scope>NUCLEOTIDE SEQUENCE [LARGE SCALE GENOMIC DNA]</scope>
    <source>
        <strain evidence="1 2">L21-Spi-D4</strain>
    </source>
</reference>
<name>A0A0S2I0C0_9BACT</name>
<dbReference type="KEGG" id="blq:L21SP5_02092"/>
<dbReference type="InterPro" id="IPR021246">
    <property type="entry name" value="DUF2797"/>
</dbReference>
<keyword evidence="2" id="KW-1185">Reference proteome</keyword>
<evidence type="ECO:0008006" key="3">
    <source>
        <dbReference type="Google" id="ProtNLM"/>
    </source>
</evidence>
<evidence type="ECO:0000313" key="1">
    <source>
        <dbReference type="EMBL" id="ALO15729.1"/>
    </source>
</evidence>
<evidence type="ECO:0000313" key="2">
    <source>
        <dbReference type="Proteomes" id="UP000064893"/>
    </source>
</evidence>
<organism evidence="1 2">
    <name type="scientific">Salinivirga cyanobacteriivorans</name>
    <dbReference type="NCBI Taxonomy" id="1307839"/>
    <lineage>
        <taxon>Bacteria</taxon>
        <taxon>Pseudomonadati</taxon>
        <taxon>Bacteroidota</taxon>
        <taxon>Bacteroidia</taxon>
        <taxon>Bacteroidales</taxon>
        <taxon>Salinivirgaceae</taxon>
        <taxon>Salinivirga</taxon>
    </lineage>
</organism>
<dbReference type="OrthoDB" id="9775734at2"/>
<dbReference type="STRING" id="1307839.L21SP5_02092"/>
<dbReference type="EMBL" id="CP013118">
    <property type="protein sequence ID" value="ALO15729.1"/>
    <property type="molecule type" value="Genomic_DNA"/>
</dbReference>
<dbReference type="AlphaFoldDB" id="A0A0S2I0C0"/>
<proteinExistence type="predicted"/>
<dbReference type="Pfam" id="PF10977">
    <property type="entry name" value="DUF2797"/>
    <property type="match status" value="1"/>
</dbReference>
<dbReference type="Proteomes" id="UP000064893">
    <property type="component" value="Chromosome"/>
</dbReference>
<gene>
    <name evidence="1" type="ORF">L21SP5_02092</name>
</gene>
<accession>A0A0S2I0C0</accession>